<keyword evidence="4 7" id="KW-0812">Transmembrane</keyword>
<comment type="subcellular location">
    <subcellularLocation>
        <location evidence="1">Cell membrane</location>
        <topology evidence="1">Multi-pass membrane protein</topology>
    </subcellularLocation>
</comment>
<feature type="transmembrane region" description="Helical" evidence="7">
    <location>
        <begin position="195"/>
        <end position="212"/>
    </location>
</feature>
<dbReference type="AlphaFoldDB" id="A0A6J6T2U4"/>
<reference evidence="8" key="1">
    <citation type="submission" date="2020-05" db="EMBL/GenBank/DDBJ databases">
        <authorList>
            <person name="Chiriac C."/>
            <person name="Salcher M."/>
            <person name="Ghai R."/>
            <person name="Kavagutti S V."/>
        </authorList>
    </citation>
    <scope>NUCLEOTIDE SEQUENCE</scope>
</reference>
<protein>
    <submittedName>
        <fullName evidence="8">Unannotated protein</fullName>
    </submittedName>
</protein>
<evidence type="ECO:0000256" key="1">
    <source>
        <dbReference type="ARBA" id="ARBA00004651"/>
    </source>
</evidence>
<feature type="transmembrane region" description="Helical" evidence="7">
    <location>
        <begin position="165"/>
        <end position="183"/>
    </location>
</feature>
<proteinExistence type="predicted"/>
<dbReference type="Pfam" id="PF00953">
    <property type="entry name" value="Glycos_transf_4"/>
    <property type="match status" value="1"/>
</dbReference>
<accession>A0A6J6T2U4</accession>
<evidence type="ECO:0000256" key="2">
    <source>
        <dbReference type="ARBA" id="ARBA00022475"/>
    </source>
</evidence>
<name>A0A6J6T2U4_9ZZZZ</name>
<organism evidence="8">
    <name type="scientific">freshwater metagenome</name>
    <dbReference type="NCBI Taxonomy" id="449393"/>
    <lineage>
        <taxon>unclassified sequences</taxon>
        <taxon>metagenomes</taxon>
        <taxon>ecological metagenomes</taxon>
    </lineage>
</organism>
<keyword evidence="3" id="KW-0808">Transferase</keyword>
<keyword evidence="6 7" id="KW-0472">Membrane</keyword>
<feature type="transmembrane region" description="Helical" evidence="7">
    <location>
        <begin position="77"/>
        <end position="96"/>
    </location>
</feature>
<dbReference type="GO" id="GO:0005886">
    <property type="term" value="C:plasma membrane"/>
    <property type="evidence" value="ECO:0007669"/>
    <property type="project" value="UniProtKB-SubCell"/>
</dbReference>
<sequence>MREYLLCLLAAAAVTYLTTPLVERWAVRFGVMAEVRDRDVHAEPTPRMGGLAMFFGLLAGLLLASKLPMMRSVFDGGNAPAALLSGLLVLLVLGIIDDRYGLDAPIKLAGQVLAAGVMASQGIAVIWLPFGGTLVLDPLTSVLFTVLIVLVCINAINFVDGLDGLAAGIVAIAAGAFFMYSYLLSVELGVERATLATLVSALLVGMCLGFLPHNTFRARIFMGDTGSMMLGLLLAAGTITLIGQVDPSSIAGPTLLPTLLPILLPVAVMAVPVIDLVLAVLRRTRAGRNPFAPDKQHLHHRLLEMGHSQSRAVLVMYAWTGLISFTAVAVAFFPIGYALLGFFVGLGGILLAIRPPVHKPIAVVKSLRTGTRKSG</sequence>
<evidence type="ECO:0000256" key="5">
    <source>
        <dbReference type="ARBA" id="ARBA00022989"/>
    </source>
</evidence>
<feature type="transmembrane region" description="Helical" evidence="7">
    <location>
        <begin position="48"/>
        <end position="65"/>
    </location>
</feature>
<dbReference type="CDD" id="cd06853">
    <property type="entry name" value="GT_WecA_like"/>
    <property type="match status" value="1"/>
</dbReference>
<feature type="transmembrane region" description="Helical" evidence="7">
    <location>
        <begin position="339"/>
        <end position="357"/>
    </location>
</feature>
<evidence type="ECO:0000313" key="8">
    <source>
        <dbReference type="EMBL" id="CAB4741480.1"/>
    </source>
</evidence>
<feature type="transmembrane region" description="Helical" evidence="7">
    <location>
        <begin position="312"/>
        <end position="333"/>
    </location>
</feature>
<evidence type="ECO:0000256" key="3">
    <source>
        <dbReference type="ARBA" id="ARBA00022679"/>
    </source>
</evidence>
<keyword evidence="2" id="KW-1003">Cell membrane</keyword>
<dbReference type="GO" id="GO:0009103">
    <property type="term" value="P:lipopolysaccharide biosynthetic process"/>
    <property type="evidence" value="ECO:0007669"/>
    <property type="project" value="TreeGrafter"/>
</dbReference>
<feature type="transmembrane region" description="Helical" evidence="7">
    <location>
        <begin position="262"/>
        <end position="281"/>
    </location>
</feature>
<dbReference type="GO" id="GO:0016780">
    <property type="term" value="F:phosphotransferase activity, for other substituted phosphate groups"/>
    <property type="evidence" value="ECO:0007669"/>
    <property type="project" value="InterPro"/>
</dbReference>
<dbReference type="PANTHER" id="PTHR22926">
    <property type="entry name" value="PHOSPHO-N-ACETYLMURAMOYL-PENTAPEPTIDE-TRANSFERASE"/>
    <property type="match status" value="1"/>
</dbReference>
<keyword evidence="5 7" id="KW-1133">Transmembrane helix</keyword>
<dbReference type="PANTHER" id="PTHR22926:SF3">
    <property type="entry name" value="UNDECAPRENYL-PHOSPHATE ALPHA-N-ACETYLGLUCOSAMINYL 1-PHOSPHATE TRANSFERASE"/>
    <property type="match status" value="1"/>
</dbReference>
<dbReference type="GO" id="GO:0071555">
    <property type="term" value="P:cell wall organization"/>
    <property type="evidence" value="ECO:0007669"/>
    <property type="project" value="TreeGrafter"/>
</dbReference>
<evidence type="ECO:0000256" key="4">
    <source>
        <dbReference type="ARBA" id="ARBA00022692"/>
    </source>
</evidence>
<dbReference type="GO" id="GO:0044038">
    <property type="term" value="P:cell wall macromolecule biosynthetic process"/>
    <property type="evidence" value="ECO:0007669"/>
    <property type="project" value="TreeGrafter"/>
</dbReference>
<evidence type="ECO:0000256" key="6">
    <source>
        <dbReference type="ARBA" id="ARBA00023136"/>
    </source>
</evidence>
<dbReference type="InterPro" id="IPR000715">
    <property type="entry name" value="Glycosyl_transferase_4"/>
</dbReference>
<feature type="transmembrane region" description="Helical" evidence="7">
    <location>
        <begin position="142"/>
        <end position="159"/>
    </location>
</feature>
<feature type="transmembrane region" description="Helical" evidence="7">
    <location>
        <begin position="108"/>
        <end position="130"/>
    </location>
</feature>
<dbReference type="EMBL" id="CAEZYZ010000039">
    <property type="protein sequence ID" value="CAB4741480.1"/>
    <property type="molecule type" value="Genomic_DNA"/>
</dbReference>
<gene>
    <name evidence="8" type="ORF">UFOPK2810_00352</name>
</gene>
<evidence type="ECO:0000256" key="7">
    <source>
        <dbReference type="SAM" id="Phobius"/>
    </source>
</evidence>